<accession>A0A2I0R1B4</accession>
<organism evidence="1 2">
    <name type="scientific">Brumimicrobium salinarum</name>
    <dbReference type="NCBI Taxonomy" id="2058658"/>
    <lineage>
        <taxon>Bacteria</taxon>
        <taxon>Pseudomonadati</taxon>
        <taxon>Bacteroidota</taxon>
        <taxon>Flavobacteriia</taxon>
        <taxon>Flavobacteriales</taxon>
        <taxon>Crocinitomicaceae</taxon>
        <taxon>Brumimicrobium</taxon>
    </lineage>
</organism>
<sequence length="79" mass="9335">MKVGDKVKCINNLKGKVNKQNICPNWIEEGRIYTIRKIVRGYVLLEEVHNPLWKTSEKGELLEPGFDQRRFIIYTERTS</sequence>
<name>A0A2I0R1B4_9FLAO</name>
<comment type="caution">
    <text evidence="1">The sequence shown here is derived from an EMBL/GenBank/DDBJ whole genome shotgun (WGS) entry which is preliminary data.</text>
</comment>
<dbReference type="EMBL" id="PJNI01000010">
    <property type="protein sequence ID" value="PKR80372.1"/>
    <property type="molecule type" value="Genomic_DNA"/>
</dbReference>
<evidence type="ECO:0000313" key="1">
    <source>
        <dbReference type="EMBL" id="PKR80372.1"/>
    </source>
</evidence>
<gene>
    <name evidence="1" type="ORF">CW751_09870</name>
</gene>
<dbReference type="OrthoDB" id="796479at2"/>
<dbReference type="RefSeq" id="WP_101334843.1">
    <property type="nucleotide sequence ID" value="NZ_PJNI01000010.1"/>
</dbReference>
<dbReference type="AlphaFoldDB" id="A0A2I0R1B4"/>
<keyword evidence="2" id="KW-1185">Reference proteome</keyword>
<reference evidence="1 2" key="1">
    <citation type="submission" date="2017-12" db="EMBL/GenBank/DDBJ databases">
        <title>The draft genome sequence of Brumimicrobium saltpan LHR20.</title>
        <authorList>
            <person name="Do Z.-J."/>
            <person name="Luo H.-R."/>
        </authorList>
    </citation>
    <scope>NUCLEOTIDE SEQUENCE [LARGE SCALE GENOMIC DNA]</scope>
    <source>
        <strain evidence="1 2">LHR20</strain>
    </source>
</reference>
<evidence type="ECO:0000313" key="2">
    <source>
        <dbReference type="Proteomes" id="UP000236654"/>
    </source>
</evidence>
<protein>
    <submittedName>
        <fullName evidence="1">Uncharacterized protein</fullName>
    </submittedName>
</protein>
<dbReference type="Proteomes" id="UP000236654">
    <property type="component" value="Unassembled WGS sequence"/>
</dbReference>
<proteinExistence type="predicted"/>